<dbReference type="InterPro" id="IPR009003">
    <property type="entry name" value="Peptidase_S1_PA"/>
</dbReference>
<dbReference type="SUPFAM" id="SSF56281">
    <property type="entry name" value="Metallo-hydrolase/oxidoreductase"/>
    <property type="match status" value="1"/>
</dbReference>
<keyword evidence="4" id="KW-0479">Metal-binding</keyword>
<dbReference type="CDD" id="cd04584">
    <property type="entry name" value="CBS_pair_AcuB_like"/>
    <property type="match status" value="1"/>
</dbReference>
<dbReference type="InterPro" id="IPR000644">
    <property type="entry name" value="CBS_dom"/>
</dbReference>
<dbReference type="SUPFAM" id="SSF55931">
    <property type="entry name" value="Glutamine synthetase/guanido kinase"/>
    <property type="match status" value="1"/>
</dbReference>
<dbReference type="PANTHER" id="PTHR43343">
    <property type="entry name" value="PEPTIDASE S12"/>
    <property type="match status" value="1"/>
</dbReference>
<dbReference type="SMART" id="SM00116">
    <property type="entry name" value="CBS"/>
    <property type="match status" value="2"/>
</dbReference>
<comment type="similarity">
    <text evidence="2">Belongs to the peptidase S1C family.</text>
</comment>
<feature type="transmembrane region" description="Helical" evidence="9">
    <location>
        <begin position="321"/>
        <end position="342"/>
    </location>
</feature>
<dbReference type="Pfam" id="PF23023">
    <property type="entry name" value="Anti-Pycsar_Apyc1"/>
    <property type="match status" value="1"/>
</dbReference>
<comment type="caution">
    <text evidence="11">The sequence shown here is derived from an EMBL/GenBank/DDBJ whole genome shotgun (WGS) entry which is preliminary data.</text>
</comment>
<sequence length="2184" mass="240175">MTETSQKRRVLIAGGSGFLGTNLAQALRARGDEVVVLTRGVSREADGIRFLTWDGRTIGRWADELPRIDAIVNIAGRSVDCVKTPDHVDEILRSRVDSTRVLGEGCRSLGVEPRVWVQMSTAHIYGDPPKDVRIDEGSTFGHGLAPDVGRAWESAFVAAKPAGTRGVVLRTSFVLGKGGGALQRLMSLTRLGLGGTVGSGEQGISWIHERDMDRLFLCAIDDDSMSGVYIATAPNPVSNAEFMRELRRAMKMPIGLPAFGWMVRLGAPLVMRADPELALYGRYCVSRRLIEEGFTFEHPEIGPALLGGPTMSMRISSFNPYANVLVTLGLVAIGLIGGLVWANLEPAAVGSAAREAETSGSLTTGELATVELFERTSPSVVNIQTYTRELVRTGRMMMQERAVEGGGSGFVWDRDGHIVTNFHVVGRYFVRRGQTRVDLADHVVVSFSNGMTREAQVVGYYIDRDIAVLRIDPEGVGLSPIALGTSGDLRVGQDVLAIGNPFGLDSTLTKGIISALGRDIEALSGAQIYDVIQTDAAINPGNSGGPLIDSAGRLIGVNTQIKSTSRSSAGIGFAIPVDVLKAVVPQLIENKEVQWPTMGILTIRDEVARRNGIRTGVIVRSVFPGTGADQAGIQGVREIGDGDAEIRDIILAIDNKPVTSVAELQRLLRDYRRGNTVDVTVSRSGEVRTVSVELGAVRDEPSCAEHELACMMDHFDLDLSRVDRVNVVLEDVPVWERVARADAVIMGGAGDHSVTERYHYDDALELLTRKMVDAGTPLFGSCYGHQFIARTLGGEVVTDHDRAEVGVAEIRLTEAGERDRVFGTLGETVFDALVGHHDLVTELPEGAVELAYNGVCRNQAFKLEGRLVYGTQFHAEMTPERLVERLETHRHYIPDDNEFDGLKGSLRPTPVTARILGRFLDTVARVGQTDVQLGDQGERARTFMKGLLRDLQALKMMLERGMIESGVSRIGAEQEMFLVDKSWRPACVSDAFLEVVNDEHFTTELAKFNVEFNADPHTFEGSCLRDMETQITTLLEKAYEAADRMGVHVALVGILPTIEKKDLTTANITDRPRYFALNEALNRLRGGPYDLRITGVDELSITHDSVMLESCNTSFQVHFQVSAEEFAHKYNVAQAVTAPVMCASVNSPMLFGKRLWRETRIALFQQSIDTRAQSRDLREFKPRVSFGTSWVKESVLEIFQEDVARFRTLFVDEPGEDPVERVEAGEAPKLACLRLHNGTVYRWNRACYGISDNGLPHLRIENRVLPSGPTPVDEVANAALWFGLMRGVADMHGDMSRAMNFEDAASNFHESAVRGMEAQLKWFSSGHVPARELLLVECVPVAREGLKACGIDASDIDRYMGVIEDRVRSMMTGAQWLVESNEALKGDGSIPTGADERMTCLTSHLIANQATGDPVSEWDVLTSSSIVRDRDHVRTVGQFMTRDLFTVRDTDVIDLAASLMEWRHLRHIPVEDDEHRLVGIVSHRGILRRLTSRDRRESIPVSEVMIADPVTVSPETSTLDAMRLMRRHKIGALPVVSEGQLVGIITEHDYVEIAAPLLEQYLAEGADAVSTFAAREIGRAGSPRAGATLVCVAGQHGNEPSGVFAVRRVLDAIGEHKVPMRGALIGLRGNVTALASGVRYRAADLNRLWTPDRLDRLRAKGDPIREAGHEFEEMHELHAALEGAFADASAGSAVLDMHTTSSDSAPFVVMEDRLPNREHARRFGTPVVIGLEEVLNGTLPDYVNDRGFVSLGFEAGQHDAPESVGLHESAVWVMLCSMRIVERADVPGGLAAHEARLADASRGLPGFVELRHHHRVRDGDAFEMAPGYANFVRIEKDELLARDRRGDVLAPQRGRVFMPLYQPLGEDGFFVVRRVGAIWLRLSALLRVLGADRLAPLLPGVRRDPAHPGVLIADTRVARWFTVEIFHLLGYRRRMPRGEHEAVFSRRHDDLTRAKNFPDGARIFMSMRALILGIGDAFTATSFGASALIRTDDPESGERYVLLDCPDLIHRAIREASDKSGWDVPQTKIQDVIITHLHGDHCNGLESFGFSWLVMRLKGLTDIKPTIHTHRRAADRLWARLAPAMDAPLTAGGRNSRLEDFFHLNILEPGKPATIAGLEVECRHTIHPVPTIGLKVRDESWRLGWSGDTVFDQDHIDWLSDSDVIVHEANIGPACAGRCASRTW</sequence>
<dbReference type="GO" id="GO:0006508">
    <property type="term" value="P:proteolysis"/>
    <property type="evidence" value="ECO:0007669"/>
    <property type="project" value="UniProtKB-KW"/>
</dbReference>
<dbReference type="Pfam" id="PF08338">
    <property type="entry name" value="DUF1731"/>
    <property type="match status" value="1"/>
</dbReference>
<dbReference type="Gene3D" id="2.40.10.10">
    <property type="entry name" value="Trypsin-like serine proteases"/>
    <property type="match status" value="2"/>
</dbReference>
<keyword evidence="6" id="KW-0720">Serine protease</keyword>
<evidence type="ECO:0000256" key="8">
    <source>
        <dbReference type="PROSITE-ProRule" id="PRU00703"/>
    </source>
</evidence>
<keyword evidence="12" id="KW-1185">Reference proteome</keyword>
<evidence type="ECO:0000256" key="9">
    <source>
        <dbReference type="SAM" id="Phobius"/>
    </source>
</evidence>
<dbReference type="GO" id="GO:0004357">
    <property type="term" value="F:glutamate-cysteine ligase activity"/>
    <property type="evidence" value="ECO:0007669"/>
    <property type="project" value="InterPro"/>
</dbReference>
<dbReference type="SMART" id="SM00849">
    <property type="entry name" value="Lactamase_B"/>
    <property type="match status" value="1"/>
</dbReference>
<dbReference type="Gene3D" id="3.40.50.880">
    <property type="match status" value="1"/>
</dbReference>
<dbReference type="Gene3D" id="3.60.15.10">
    <property type="entry name" value="Ribonuclease Z/Hydroxyacylglutathione hydrolase-like"/>
    <property type="match status" value="1"/>
</dbReference>
<reference evidence="11" key="1">
    <citation type="submission" date="2021-02" db="EMBL/GenBank/DDBJ databases">
        <authorList>
            <person name="Dougan E. K."/>
            <person name="Rhodes N."/>
            <person name="Thang M."/>
            <person name="Chan C."/>
        </authorList>
    </citation>
    <scope>NUCLEOTIDE SEQUENCE</scope>
</reference>
<dbReference type="Pfam" id="PF00571">
    <property type="entry name" value="CBS"/>
    <property type="match status" value="2"/>
</dbReference>
<dbReference type="SUPFAM" id="SSF50156">
    <property type="entry name" value="PDZ domain-like"/>
    <property type="match status" value="1"/>
</dbReference>
<dbReference type="GO" id="GO:0016788">
    <property type="term" value="F:hydrolase activity, acting on ester bonds"/>
    <property type="evidence" value="ECO:0007669"/>
    <property type="project" value="InterPro"/>
</dbReference>
<organism evidence="11 12">
    <name type="scientific">Symbiodinium necroappetens</name>
    <dbReference type="NCBI Taxonomy" id="1628268"/>
    <lineage>
        <taxon>Eukaryota</taxon>
        <taxon>Sar</taxon>
        <taxon>Alveolata</taxon>
        <taxon>Dinophyceae</taxon>
        <taxon>Suessiales</taxon>
        <taxon>Symbiodiniaceae</taxon>
        <taxon>Symbiodinium</taxon>
    </lineage>
</organism>
<keyword evidence="9" id="KW-1133">Transmembrane helix</keyword>
<dbReference type="SUPFAM" id="SSF50494">
    <property type="entry name" value="Trypsin-like serine proteases"/>
    <property type="match status" value="1"/>
</dbReference>
<dbReference type="InterPro" id="IPR001940">
    <property type="entry name" value="Peptidase_S1C"/>
</dbReference>
<dbReference type="InterPro" id="IPR051201">
    <property type="entry name" value="Chloro_Bact_Ser_Proteases"/>
</dbReference>
<dbReference type="InterPro" id="IPR029062">
    <property type="entry name" value="Class_I_gatase-like"/>
</dbReference>
<proteinExistence type="inferred from homology"/>
<dbReference type="SMART" id="SM00228">
    <property type="entry name" value="PDZ"/>
    <property type="match status" value="1"/>
</dbReference>
<dbReference type="GO" id="GO:0004252">
    <property type="term" value="F:serine-type endopeptidase activity"/>
    <property type="evidence" value="ECO:0007669"/>
    <property type="project" value="InterPro"/>
</dbReference>
<dbReference type="InterPro" id="IPR036034">
    <property type="entry name" value="PDZ_sf"/>
</dbReference>
<dbReference type="InterPro" id="IPR001509">
    <property type="entry name" value="Epimerase_deHydtase"/>
</dbReference>
<dbReference type="Pfam" id="PF13365">
    <property type="entry name" value="Trypsin_2"/>
    <property type="match status" value="1"/>
</dbReference>
<dbReference type="InterPro" id="IPR055438">
    <property type="entry name" value="AstE_AspA_cat"/>
</dbReference>
<feature type="domain" description="CBS" evidence="10">
    <location>
        <begin position="1440"/>
        <end position="1498"/>
    </location>
</feature>
<dbReference type="PANTHER" id="PTHR43343:SF3">
    <property type="entry name" value="PROTEASE DO-LIKE 8, CHLOROPLASTIC"/>
    <property type="match status" value="1"/>
</dbReference>
<dbReference type="SUPFAM" id="SSF53187">
    <property type="entry name" value="Zn-dependent exopeptidases"/>
    <property type="match status" value="1"/>
</dbReference>
<dbReference type="Gene3D" id="2.30.42.10">
    <property type="match status" value="1"/>
</dbReference>
<evidence type="ECO:0000313" key="12">
    <source>
        <dbReference type="Proteomes" id="UP000601435"/>
    </source>
</evidence>
<dbReference type="Gene3D" id="3.10.580.10">
    <property type="entry name" value="CBS-domain"/>
    <property type="match status" value="1"/>
</dbReference>
<evidence type="ECO:0000256" key="2">
    <source>
        <dbReference type="ARBA" id="ARBA00010541"/>
    </source>
</evidence>
<evidence type="ECO:0000256" key="7">
    <source>
        <dbReference type="ARBA" id="ARBA00022833"/>
    </source>
</evidence>
<feature type="domain" description="CBS" evidence="10">
    <location>
        <begin position="1505"/>
        <end position="1564"/>
    </location>
</feature>
<dbReference type="PRINTS" id="PR00834">
    <property type="entry name" value="PROTEASES2C"/>
</dbReference>
<evidence type="ECO:0000259" key="10">
    <source>
        <dbReference type="PROSITE" id="PS51371"/>
    </source>
</evidence>
<dbReference type="Pfam" id="PF01370">
    <property type="entry name" value="Epimerase"/>
    <property type="match status" value="1"/>
</dbReference>
<evidence type="ECO:0000313" key="11">
    <source>
        <dbReference type="EMBL" id="CAE7640637.1"/>
    </source>
</evidence>
<evidence type="ECO:0000256" key="5">
    <source>
        <dbReference type="ARBA" id="ARBA00022801"/>
    </source>
</evidence>
<dbReference type="OrthoDB" id="418595at2759"/>
<dbReference type="Pfam" id="PF24827">
    <property type="entry name" value="AstE_AspA_cat"/>
    <property type="match status" value="1"/>
</dbReference>
<dbReference type="Gene3D" id="3.40.630.10">
    <property type="entry name" value="Zn peptidases"/>
    <property type="match status" value="1"/>
</dbReference>
<dbReference type="InterPro" id="IPR043504">
    <property type="entry name" value="Peptidase_S1_PA_chymotrypsin"/>
</dbReference>
<keyword evidence="5" id="KW-0378">Hydrolase</keyword>
<dbReference type="InterPro" id="IPR014746">
    <property type="entry name" value="Gln_synth/guanido_kin_cat_dom"/>
</dbReference>
<dbReference type="Pfam" id="PF13180">
    <property type="entry name" value="PDZ_2"/>
    <property type="match status" value="1"/>
</dbReference>
<dbReference type="Gene3D" id="3.40.50.720">
    <property type="entry name" value="NAD(P)-binding Rossmann-like Domain"/>
    <property type="match status" value="1"/>
</dbReference>
<keyword evidence="9" id="KW-0472">Membrane</keyword>
<dbReference type="InterPro" id="IPR044992">
    <property type="entry name" value="ChyE-like"/>
</dbReference>
<evidence type="ECO:0000256" key="6">
    <source>
        <dbReference type="ARBA" id="ARBA00022825"/>
    </source>
</evidence>
<keyword evidence="3" id="KW-0645">Protease</keyword>
<dbReference type="InterPro" id="IPR010099">
    <property type="entry name" value="SDR39U1"/>
</dbReference>
<dbReference type="EMBL" id="CAJNJA010030253">
    <property type="protein sequence ID" value="CAE7640637.1"/>
    <property type="molecule type" value="Genomic_DNA"/>
</dbReference>
<dbReference type="CDD" id="cd01741">
    <property type="entry name" value="GATase1_1"/>
    <property type="match status" value="1"/>
</dbReference>
<dbReference type="FunFam" id="2.40.10.10:FF:000001">
    <property type="entry name" value="Periplasmic serine protease DegS"/>
    <property type="match status" value="1"/>
</dbReference>
<dbReference type="PROSITE" id="PS51371">
    <property type="entry name" value="CBS"/>
    <property type="match status" value="2"/>
</dbReference>
<dbReference type="SUPFAM" id="SSF51735">
    <property type="entry name" value="NAD(P)-binding Rossmann-fold domains"/>
    <property type="match status" value="1"/>
</dbReference>
<dbReference type="Pfam" id="PF00117">
    <property type="entry name" value="GATase"/>
    <property type="match status" value="1"/>
</dbReference>
<dbReference type="Gene3D" id="3.30.590.20">
    <property type="match status" value="1"/>
</dbReference>
<dbReference type="InterPro" id="IPR001279">
    <property type="entry name" value="Metallo-B-lactamas"/>
</dbReference>
<dbReference type="PROSITE" id="PS51273">
    <property type="entry name" value="GATASE_TYPE_1"/>
    <property type="match status" value="1"/>
</dbReference>
<accession>A0A812VSP6</accession>
<evidence type="ECO:0000256" key="1">
    <source>
        <dbReference type="ARBA" id="ARBA00001947"/>
    </source>
</evidence>
<comment type="cofactor">
    <cofactor evidence="1">
        <name>Zn(2+)</name>
        <dbReference type="ChEBI" id="CHEBI:29105"/>
    </cofactor>
</comment>
<keyword evidence="7" id="KW-0862">Zinc</keyword>
<gene>
    <name evidence="11" type="primary">DEGP1</name>
    <name evidence="11" type="ORF">SNEC2469_LOCUS18091</name>
</gene>
<dbReference type="SUPFAM" id="SSF54631">
    <property type="entry name" value="CBS-domain pair"/>
    <property type="match status" value="1"/>
</dbReference>
<dbReference type="Proteomes" id="UP000601435">
    <property type="component" value="Unassembled WGS sequence"/>
</dbReference>
<dbReference type="InterPro" id="IPR006336">
    <property type="entry name" value="GCS2"/>
</dbReference>
<dbReference type="InterPro" id="IPR001478">
    <property type="entry name" value="PDZ"/>
</dbReference>
<dbReference type="InterPro" id="IPR036866">
    <property type="entry name" value="RibonucZ/Hydroxyglut_hydro"/>
</dbReference>
<dbReference type="NCBIfam" id="TIGR01777">
    <property type="entry name" value="yfcH"/>
    <property type="match status" value="1"/>
</dbReference>
<name>A0A812VSP6_9DINO</name>
<dbReference type="InterPro" id="IPR017926">
    <property type="entry name" value="GATASE"/>
</dbReference>
<keyword evidence="9" id="KW-0812">Transmembrane</keyword>
<dbReference type="GO" id="GO:0046872">
    <property type="term" value="F:metal ion binding"/>
    <property type="evidence" value="ECO:0007669"/>
    <property type="project" value="UniProtKB-KW"/>
</dbReference>
<dbReference type="GO" id="GO:0042398">
    <property type="term" value="P:modified amino acid biosynthetic process"/>
    <property type="evidence" value="ECO:0007669"/>
    <property type="project" value="InterPro"/>
</dbReference>
<dbReference type="InterPro" id="IPR036291">
    <property type="entry name" value="NAD(P)-bd_dom_sf"/>
</dbReference>
<protein>
    <submittedName>
        <fullName evidence="11">DEGP1 protein</fullName>
    </submittedName>
</protein>
<evidence type="ECO:0000256" key="3">
    <source>
        <dbReference type="ARBA" id="ARBA00022670"/>
    </source>
</evidence>
<dbReference type="SUPFAM" id="SSF52317">
    <property type="entry name" value="Class I glutamine amidotransferase-like"/>
    <property type="match status" value="1"/>
</dbReference>
<evidence type="ECO:0000256" key="4">
    <source>
        <dbReference type="ARBA" id="ARBA00022723"/>
    </source>
</evidence>
<dbReference type="InterPro" id="IPR046342">
    <property type="entry name" value="CBS_dom_sf"/>
</dbReference>
<dbReference type="InterPro" id="IPR013549">
    <property type="entry name" value="DUF1731"/>
</dbReference>
<dbReference type="Pfam" id="PF04107">
    <property type="entry name" value="GCS2"/>
    <property type="match status" value="1"/>
</dbReference>
<keyword evidence="8" id="KW-0129">CBS domain</keyword>